<accession>A0A225UHC8</accession>
<feature type="non-terminal residue" evidence="1">
    <location>
        <position position="1"/>
    </location>
</feature>
<keyword evidence="2" id="KW-1185">Reference proteome</keyword>
<name>A0A225UHC8_9STRA</name>
<dbReference type="OrthoDB" id="109199at2759"/>
<sequence length="345" mass="39377">EVQAKKCLATLNENSHLTRCQDSELYDSIHRLALESDALRTENSELTKKLHQRERFQSIVQDSAFDIFPVDPEDNSNSPSIYAASKMSPWISSSTGYEDGWRVKFQNGEPSFHFHPFSKAEYDAVMKTSDDKFATRRPLAPVVGRMLGWTVHKAPLTRRSTGNALIGHVRLSTRVRCTFDEADASVSLTKLSEWPLLVTPPDWNETHRAKVSIQVLQTFAIDSHVMVVNVPGPFHWRYFQFGRRQLKRQSNGKRLLTCSLKVADSEENARSRTAEEPQPDVKWIDEAGAFMKFTEVDATTVDVTCDTWACCENELHARQFFIRWAQFACRWSQTIMVSNLIEGEG</sequence>
<evidence type="ECO:0000313" key="2">
    <source>
        <dbReference type="Proteomes" id="UP000198211"/>
    </source>
</evidence>
<dbReference type="Proteomes" id="UP000198211">
    <property type="component" value="Unassembled WGS sequence"/>
</dbReference>
<organism evidence="1 2">
    <name type="scientific">Phytophthora megakarya</name>
    <dbReference type="NCBI Taxonomy" id="4795"/>
    <lineage>
        <taxon>Eukaryota</taxon>
        <taxon>Sar</taxon>
        <taxon>Stramenopiles</taxon>
        <taxon>Oomycota</taxon>
        <taxon>Peronosporomycetes</taxon>
        <taxon>Peronosporales</taxon>
        <taxon>Peronosporaceae</taxon>
        <taxon>Phytophthora</taxon>
    </lineage>
</organism>
<evidence type="ECO:0000313" key="1">
    <source>
        <dbReference type="EMBL" id="OWY92360.1"/>
    </source>
</evidence>
<dbReference type="EMBL" id="NBNE01018237">
    <property type="protein sequence ID" value="OWY92360.1"/>
    <property type="molecule type" value="Genomic_DNA"/>
</dbReference>
<gene>
    <name evidence="1" type="ORF">PHMEG_00038674</name>
</gene>
<dbReference type="AlphaFoldDB" id="A0A225UHC8"/>
<comment type="caution">
    <text evidence="1">The sequence shown here is derived from an EMBL/GenBank/DDBJ whole genome shotgun (WGS) entry which is preliminary data.</text>
</comment>
<reference evidence="2" key="1">
    <citation type="submission" date="2017-03" db="EMBL/GenBank/DDBJ databases">
        <title>Phytopthora megakarya and P. palmivora, two closely related causual agents of cacao black pod achieved similar genome size and gene model numbers by different mechanisms.</title>
        <authorList>
            <person name="Ali S."/>
            <person name="Shao J."/>
            <person name="Larry D.J."/>
            <person name="Kronmiller B."/>
            <person name="Shen D."/>
            <person name="Strem M.D."/>
            <person name="Melnick R.L."/>
            <person name="Guiltinan M.J."/>
            <person name="Tyler B.M."/>
            <person name="Meinhardt L.W."/>
            <person name="Bailey B.A."/>
        </authorList>
    </citation>
    <scope>NUCLEOTIDE SEQUENCE [LARGE SCALE GENOMIC DNA]</scope>
    <source>
        <strain evidence="2">zdho120</strain>
    </source>
</reference>
<proteinExistence type="predicted"/>
<protein>
    <submittedName>
        <fullName evidence="1">Uncharacterized protein</fullName>
    </submittedName>
</protein>